<organism evidence="14 15">
    <name type="scientific">Streptosporangium sandarakinum</name>
    <dbReference type="NCBI Taxonomy" id="1260955"/>
    <lineage>
        <taxon>Bacteria</taxon>
        <taxon>Bacillati</taxon>
        <taxon>Actinomycetota</taxon>
        <taxon>Actinomycetes</taxon>
        <taxon>Streptosporangiales</taxon>
        <taxon>Streptosporangiaceae</taxon>
        <taxon>Streptosporangium</taxon>
    </lineage>
</organism>
<dbReference type="InterPro" id="IPR025709">
    <property type="entry name" value="Leu_tRNA-synth_edit"/>
</dbReference>
<dbReference type="PANTHER" id="PTHR43740">
    <property type="entry name" value="LEUCYL-TRNA SYNTHETASE"/>
    <property type="match status" value="1"/>
</dbReference>
<dbReference type="EC" id="6.1.1.4" evidence="9"/>
<keyword evidence="3 9" id="KW-0436">Ligase</keyword>
<name>A0A852V556_9ACTN</name>
<keyword evidence="7 9" id="KW-0030">Aminoacyl-tRNA synthetase</keyword>
<protein>
    <recommendedName>
        <fullName evidence="9">Leucine--tRNA ligase</fullName>
        <ecNumber evidence="9">6.1.1.4</ecNumber>
    </recommendedName>
    <alternativeName>
        <fullName evidence="9">Leucyl-tRNA synthetase</fullName>
        <shortName evidence="9">LeuRS</shortName>
    </alternativeName>
</protein>
<comment type="catalytic activity">
    <reaction evidence="8 9">
        <text>tRNA(Leu) + L-leucine + ATP = L-leucyl-tRNA(Leu) + AMP + diphosphate</text>
        <dbReference type="Rhea" id="RHEA:11688"/>
        <dbReference type="Rhea" id="RHEA-COMP:9613"/>
        <dbReference type="Rhea" id="RHEA-COMP:9622"/>
        <dbReference type="ChEBI" id="CHEBI:30616"/>
        <dbReference type="ChEBI" id="CHEBI:33019"/>
        <dbReference type="ChEBI" id="CHEBI:57427"/>
        <dbReference type="ChEBI" id="CHEBI:78442"/>
        <dbReference type="ChEBI" id="CHEBI:78494"/>
        <dbReference type="ChEBI" id="CHEBI:456215"/>
        <dbReference type="EC" id="6.1.1.4"/>
    </reaction>
</comment>
<dbReference type="SUPFAM" id="SSF52374">
    <property type="entry name" value="Nucleotidylyl transferase"/>
    <property type="match status" value="1"/>
</dbReference>
<evidence type="ECO:0000256" key="10">
    <source>
        <dbReference type="RuleBase" id="RU363035"/>
    </source>
</evidence>
<feature type="short sequence motif" description="'KMSKS' region" evidence="9">
    <location>
        <begin position="593"/>
        <end position="597"/>
    </location>
</feature>
<feature type="short sequence motif" description="'HIGH' region" evidence="9">
    <location>
        <begin position="53"/>
        <end position="63"/>
    </location>
</feature>
<dbReference type="InterPro" id="IPR009080">
    <property type="entry name" value="tRNAsynth_Ia_anticodon-bd"/>
</dbReference>
<reference evidence="14 15" key="1">
    <citation type="submission" date="2020-07" db="EMBL/GenBank/DDBJ databases">
        <title>Sequencing the genomes of 1000 actinobacteria strains.</title>
        <authorList>
            <person name="Klenk H.-P."/>
        </authorList>
    </citation>
    <scope>NUCLEOTIDE SEQUENCE [LARGE SCALE GENOMIC DNA]</scope>
    <source>
        <strain evidence="14 15">DSM 45763</strain>
    </source>
</reference>
<keyword evidence="2 9" id="KW-0963">Cytoplasm</keyword>
<evidence type="ECO:0000256" key="1">
    <source>
        <dbReference type="ARBA" id="ARBA00005594"/>
    </source>
</evidence>
<dbReference type="Gene3D" id="3.40.50.620">
    <property type="entry name" value="HUPs"/>
    <property type="match status" value="2"/>
</dbReference>
<feature type="domain" description="Methionyl/Valyl/Leucyl/Isoleucyl-tRNA synthetase anticodon-binding" evidence="12">
    <location>
        <begin position="670"/>
        <end position="791"/>
    </location>
</feature>
<dbReference type="InterPro" id="IPR002300">
    <property type="entry name" value="aa-tRNA-synth_Ia"/>
</dbReference>
<dbReference type="GO" id="GO:0005524">
    <property type="term" value="F:ATP binding"/>
    <property type="evidence" value="ECO:0007669"/>
    <property type="project" value="UniProtKB-UniRule"/>
</dbReference>
<comment type="caution">
    <text evidence="14">The sequence shown here is derived from an EMBL/GenBank/DDBJ whole genome shotgun (WGS) entry which is preliminary data.</text>
</comment>
<dbReference type="InterPro" id="IPR013155">
    <property type="entry name" value="M/V/L/I-tRNA-synth_anticd-bd"/>
</dbReference>
<dbReference type="HAMAP" id="MF_00049_B">
    <property type="entry name" value="Leu_tRNA_synth_B"/>
    <property type="match status" value="1"/>
</dbReference>
<evidence type="ECO:0000256" key="9">
    <source>
        <dbReference type="HAMAP-Rule" id="MF_00049"/>
    </source>
</evidence>
<evidence type="ECO:0000259" key="11">
    <source>
        <dbReference type="Pfam" id="PF00133"/>
    </source>
</evidence>
<dbReference type="CDD" id="cd07958">
    <property type="entry name" value="Anticodon_Ia_Leu_BEm"/>
    <property type="match status" value="1"/>
</dbReference>
<dbReference type="SUPFAM" id="SSF50677">
    <property type="entry name" value="ValRS/IleRS/LeuRS editing domain"/>
    <property type="match status" value="1"/>
</dbReference>
<comment type="similarity">
    <text evidence="1 9 10">Belongs to the class-I aminoacyl-tRNA synthetase family.</text>
</comment>
<feature type="domain" description="Aminoacyl-tRNA synthetase class Ia" evidence="11">
    <location>
        <begin position="22"/>
        <end position="221"/>
    </location>
</feature>
<feature type="binding site" evidence="9">
    <location>
        <position position="596"/>
    </location>
    <ligand>
        <name>ATP</name>
        <dbReference type="ChEBI" id="CHEBI:30616"/>
    </ligand>
</feature>
<accession>A0A852V556</accession>
<dbReference type="Pfam" id="PF13603">
    <property type="entry name" value="tRNA-synt_1_2"/>
    <property type="match status" value="1"/>
</dbReference>
<evidence type="ECO:0000256" key="5">
    <source>
        <dbReference type="ARBA" id="ARBA00022840"/>
    </source>
</evidence>
<evidence type="ECO:0000256" key="6">
    <source>
        <dbReference type="ARBA" id="ARBA00022917"/>
    </source>
</evidence>
<dbReference type="RefSeq" id="WP_312873559.1">
    <property type="nucleotide sequence ID" value="NZ_CP192034.1"/>
</dbReference>
<dbReference type="GO" id="GO:0004823">
    <property type="term" value="F:leucine-tRNA ligase activity"/>
    <property type="evidence" value="ECO:0007669"/>
    <property type="project" value="UniProtKB-UniRule"/>
</dbReference>
<dbReference type="InterPro" id="IPR002302">
    <property type="entry name" value="Leu-tRNA-ligase"/>
</dbReference>
<dbReference type="GO" id="GO:0006429">
    <property type="term" value="P:leucyl-tRNA aminoacylation"/>
    <property type="evidence" value="ECO:0007669"/>
    <property type="project" value="UniProtKB-UniRule"/>
</dbReference>
<gene>
    <name evidence="9" type="primary">leuS</name>
    <name evidence="14" type="ORF">HDA43_005447</name>
</gene>
<dbReference type="PROSITE" id="PS00178">
    <property type="entry name" value="AA_TRNA_LIGASE_I"/>
    <property type="match status" value="1"/>
</dbReference>
<evidence type="ECO:0000259" key="12">
    <source>
        <dbReference type="Pfam" id="PF08264"/>
    </source>
</evidence>
<dbReference type="InterPro" id="IPR009008">
    <property type="entry name" value="Val/Leu/Ile-tRNA-synth_edit"/>
</dbReference>
<dbReference type="Proteomes" id="UP000576393">
    <property type="component" value="Unassembled WGS sequence"/>
</dbReference>
<dbReference type="PRINTS" id="PR00985">
    <property type="entry name" value="TRNASYNTHLEU"/>
</dbReference>
<evidence type="ECO:0000256" key="2">
    <source>
        <dbReference type="ARBA" id="ARBA00022490"/>
    </source>
</evidence>
<dbReference type="Gene3D" id="3.90.740.10">
    <property type="entry name" value="Valyl/Leucyl/Isoleucyl-tRNA synthetase, editing domain"/>
    <property type="match status" value="1"/>
</dbReference>
<dbReference type="NCBIfam" id="TIGR00396">
    <property type="entry name" value="leuS_bact"/>
    <property type="match status" value="1"/>
</dbReference>
<evidence type="ECO:0000256" key="4">
    <source>
        <dbReference type="ARBA" id="ARBA00022741"/>
    </source>
</evidence>
<dbReference type="InterPro" id="IPR014729">
    <property type="entry name" value="Rossmann-like_a/b/a_fold"/>
</dbReference>
<dbReference type="FunFam" id="3.40.50.620:FF:000003">
    <property type="entry name" value="Leucine--tRNA ligase"/>
    <property type="match status" value="1"/>
</dbReference>
<dbReference type="CDD" id="cd00812">
    <property type="entry name" value="LeuRS_core"/>
    <property type="match status" value="1"/>
</dbReference>
<dbReference type="SUPFAM" id="SSF47323">
    <property type="entry name" value="Anticodon-binding domain of a subclass of class I aminoacyl-tRNA synthetases"/>
    <property type="match status" value="1"/>
</dbReference>
<keyword evidence="5 9" id="KW-0067">ATP-binding</keyword>
<keyword evidence="4 9" id="KW-0547">Nucleotide-binding</keyword>
<dbReference type="PANTHER" id="PTHR43740:SF2">
    <property type="entry name" value="LEUCINE--TRNA LIGASE, MITOCHONDRIAL"/>
    <property type="match status" value="1"/>
</dbReference>
<evidence type="ECO:0000256" key="8">
    <source>
        <dbReference type="ARBA" id="ARBA00047469"/>
    </source>
</evidence>
<proteinExistence type="inferred from homology"/>
<dbReference type="EMBL" id="JACCCO010000003">
    <property type="protein sequence ID" value="NYF43220.1"/>
    <property type="molecule type" value="Genomic_DNA"/>
</dbReference>
<dbReference type="Gene3D" id="1.10.730.10">
    <property type="entry name" value="Isoleucyl-tRNA Synthetase, Domain 1"/>
    <property type="match status" value="1"/>
</dbReference>
<dbReference type="FunFam" id="1.10.730.10:FF:000002">
    <property type="entry name" value="Leucine--tRNA ligase"/>
    <property type="match status" value="1"/>
</dbReference>
<feature type="domain" description="Aminoacyl-tRNA synthetase class Ia" evidence="11">
    <location>
        <begin position="431"/>
        <end position="631"/>
    </location>
</feature>
<dbReference type="GO" id="GO:0002161">
    <property type="term" value="F:aminoacyl-tRNA deacylase activity"/>
    <property type="evidence" value="ECO:0007669"/>
    <property type="project" value="InterPro"/>
</dbReference>
<evidence type="ECO:0000313" key="14">
    <source>
        <dbReference type="EMBL" id="NYF43220.1"/>
    </source>
</evidence>
<dbReference type="AlphaFoldDB" id="A0A852V556"/>
<evidence type="ECO:0000256" key="7">
    <source>
        <dbReference type="ARBA" id="ARBA00023146"/>
    </source>
</evidence>
<dbReference type="Gene3D" id="3.10.20.590">
    <property type="match status" value="1"/>
</dbReference>
<dbReference type="FunFam" id="3.40.50.620:FF:000056">
    <property type="entry name" value="Leucine--tRNA ligase"/>
    <property type="match status" value="1"/>
</dbReference>
<keyword evidence="6 9" id="KW-0648">Protein biosynthesis</keyword>
<dbReference type="Pfam" id="PF08264">
    <property type="entry name" value="Anticodon_1"/>
    <property type="match status" value="1"/>
</dbReference>
<dbReference type="InterPro" id="IPR001412">
    <property type="entry name" value="aa-tRNA-synth_I_CS"/>
</dbReference>
<dbReference type="GO" id="GO:0005829">
    <property type="term" value="C:cytosol"/>
    <property type="evidence" value="ECO:0007669"/>
    <property type="project" value="TreeGrafter"/>
</dbReference>
<evidence type="ECO:0000256" key="3">
    <source>
        <dbReference type="ARBA" id="ARBA00022598"/>
    </source>
</evidence>
<comment type="subcellular location">
    <subcellularLocation>
        <location evidence="9">Cytoplasm</location>
    </subcellularLocation>
</comment>
<feature type="domain" description="Leucyl-tRNA synthetase editing" evidence="13">
    <location>
        <begin position="233"/>
        <end position="416"/>
    </location>
</feature>
<dbReference type="Pfam" id="PF00133">
    <property type="entry name" value="tRNA-synt_1"/>
    <property type="match status" value="2"/>
</dbReference>
<keyword evidence="15" id="KW-1185">Reference proteome</keyword>
<evidence type="ECO:0000313" key="15">
    <source>
        <dbReference type="Proteomes" id="UP000576393"/>
    </source>
</evidence>
<evidence type="ECO:0000259" key="13">
    <source>
        <dbReference type="Pfam" id="PF13603"/>
    </source>
</evidence>
<sequence>MSERADIQSDEQHYDPQALQAKWQRRWEELQPFRADDDPADTRERRYVLDMFPYPSGDLHMGHAEAFAIGDVVARYWLQRGHNVMHPIGWDSFGLPAENAAIKRNAHPAEWTYANIDTQANSFKRYGISFDWSRRLHTSDPEYYRWTQWLFTRFFERGLAYRKGGLVNWCPADQTVLANEQVKDGRCERCGAEVVRRELTQWYFKITDYADRLLDDMTQLEGEWPERVLTMQRNWIGRSEGADVDFAIEGRDEPVTVYTTRPDTLYGATFFVVAPDAPLAEEIVSEEQREAFEAYRAEVAKLSDIDRLSTEKEKTGVFLGRHAINPVTGERMPVWAADYVLSDYGHGAIMAVPAHDQRDLDFARAFDLPVQVVVHTGLADPGETGVATAGEGTLVNSGPLDGLSKAEAIKKIIEVLAGRGTGRAAVNFRLRDWLLSRQRFWGCPIPIIHCPDCGEVPVPDDQLPVTLPDMRGEALAPKGVSPLASADDWVTVACPKCGGSARRDTDTMDTFVDSSWYFLRYVDPSYEEGPFDVEKLRLWGPVDQYVGGVEHAVLHLLYARFFTKVLHDMGMVDFTEPFRRLLNQGQVINQGKAMSKSLGNGVDLGQQIDAYGVDAVRLTVVFAGPPEDDIDWADVSPAASQKFLARAFRVMAEAGAASAPGADVSTGDLELRRFTHRTVDEVTKLAESHRFNVAVARLMELTSAARRAIDAGPGAADPAVREAAEALAVMLSLVAPYTAEEGWERLGRSASVARAGWPVVDPALLVQESVTCVVQVAGKVRDRLEVSPEISEAELEALALASDKVRAFLDGDPRKVIVRAPKLVNIVP</sequence>